<gene>
    <name evidence="7" type="ORF">L210DRAFT_1055601</name>
</gene>
<evidence type="ECO:0000313" key="7">
    <source>
        <dbReference type="EMBL" id="KAF8438946.1"/>
    </source>
</evidence>
<keyword evidence="6" id="KW-0732">Signal</keyword>
<comment type="similarity">
    <text evidence="2 6">Belongs to the fungal hydrophobin family.</text>
</comment>
<keyword evidence="3 6" id="KW-0134">Cell wall</keyword>
<organism evidence="7 8">
    <name type="scientific">Boletus edulis BED1</name>
    <dbReference type="NCBI Taxonomy" id="1328754"/>
    <lineage>
        <taxon>Eukaryota</taxon>
        <taxon>Fungi</taxon>
        <taxon>Dikarya</taxon>
        <taxon>Basidiomycota</taxon>
        <taxon>Agaricomycotina</taxon>
        <taxon>Agaricomycetes</taxon>
        <taxon>Agaricomycetidae</taxon>
        <taxon>Boletales</taxon>
        <taxon>Boletineae</taxon>
        <taxon>Boletaceae</taxon>
        <taxon>Boletoideae</taxon>
        <taxon>Boletus</taxon>
    </lineage>
</organism>
<dbReference type="Proteomes" id="UP001194468">
    <property type="component" value="Unassembled WGS sequence"/>
</dbReference>
<dbReference type="InterPro" id="IPR001338">
    <property type="entry name" value="Class_I_Hydrophobin"/>
</dbReference>
<dbReference type="GO" id="GO:0009277">
    <property type="term" value="C:fungal-type cell wall"/>
    <property type="evidence" value="ECO:0007669"/>
    <property type="project" value="InterPro"/>
</dbReference>
<reference evidence="7" key="1">
    <citation type="submission" date="2019-10" db="EMBL/GenBank/DDBJ databases">
        <authorList>
            <consortium name="DOE Joint Genome Institute"/>
            <person name="Kuo A."/>
            <person name="Miyauchi S."/>
            <person name="Kiss E."/>
            <person name="Drula E."/>
            <person name="Kohler A."/>
            <person name="Sanchez-Garcia M."/>
            <person name="Andreopoulos B."/>
            <person name="Barry K.W."/>
            <person name="Bonito G."/>
            <person name="Buee M."/>
            <person name="Carver A."/>
            <person name="Chen C."/>
            <person name="Cichocki N."/>
            <person name="Clum A."/>
            <person name="Culley D."/>
            <person name="Crous P.W."/>
            <person name="Fauchery L."/>
            <person name="Girlanda M."/>
            <person name="Hayes R."/>
            <person name="Keri Z."/>
            <person name="LaButti K."/>
            <person name="Lipzen A."/>
            <person name="Lombard V."/>
            <person name="Magnuson J."/>
            <person name="Maillard F."/>
            <person name="Morin E."/>
            <person name="Murat C."/>
            <person name="Nolan M."/>
            <person name="Ohm R."/>
            <person name="Pangilinan J."/>
            <person name="Pereira M."/>
            <person name="Perotto S."/>
            <person name="Peter M."/>
            <person name="Riley R."/>
            <person name="Sitrit Y."/>
            <person name="Stielow B."/>
            <person name="Szollosi G."/>
            <person name="Zifcakova L."/>
            <person name="Stursova M."/>
            <person name="Spatafora J.W."/>
            <person name="Tedersoo L."/>
            <person name="Vaario L.-M."/>
            <person name="Yamada A."/>
            <person name="Yan M."/>
            <person name="Wang P."/>
            <person name="Xu J."/>
            <person name="Bruns T."/>
            <person name="Baldrian P."/>
            <person name="Vilgalys R."/>
            <person name="Henrissat B."/>
            <person name="Grigoriev I.V."/>
            <person name="Hibbett D."/>
            <person name="Nagy L.G."/>
            <person name="Martin F.M."/>
        </authorList>
    </citation>
    <scope>NUCLEOTIDE SEQUENCE</scope>
    <source>
        <strain evidence="7">BED1</strain>
    </source>
</reference>
<keyword evidence="5 6" id="KW-1015">Disulfide bond</keyword>
<dbReference type="EMBL" id="WHUW01000015">
    <property type="protein sequence ID" value="KAF8438946.1"/>
    <property type="molecule type" value="Genomic_DNA"/>
</dbReference>
<reference evidence="7" key="2">
    <citation type="journal article" date="2020" name="Nat. Commun.">
        <title>Large-scale genome sequencing of mycorrhizal fungi provides insights into the early evolution of symbiotic traits.</title>
        <authorList>
            <person name="Miyauchi S."/>
            <person name="Kiss E."/>
            <person name="Kuo A."/>
            <person name="Drula E."/>
            <person name="Kohler A."/>
            <person name="Sanchez-Garcia M."/>
            <person name="Morin E."/>
            <person name="Andreopoulos B."/>
            <person name="Barry K.W."/>
            <person name="Bonito G."/>
            <person name="Buee M."/>
            <person name="Carver A."/>
            <person name="Chen C."/>
            <person name="Cichocki N."/>
            <person name="Clum A."/>
            <person name="Culley D."/>
            <person name="Crous P.W."/>
            <person name="Fauchery L."/>
            <person name="Girlanda M."/>
            <person name="Hayes R.D."/>
            <person name="Keri Z."/>
            <person name="LaButti K."/>
            <person name="Lipzen A."/>
            <person name="Lombard V."/>
            <person name="Magnuson J."/>
            <person name="Maillard F."/>
            <person name="Murat C."/>
            <person name="Nolan M."/>
            <person name="Ohm R.A."/>
            <person name="Pangilinan J."/>
            <person name="Pereira M.F."/>
            <person name="Perotto S."/>
            <person name="Peter M."/>
            <person name="Pfister S."/>
            <person name="Riley R."/>
            <person name="Sitrit Y."/>
            <person name="Stielow J.B."/>
            <person name="Szollosi G."/>
            <person name="Zifcakova L."/>
            <person name="Stursova M."/>
            <person name="Spatafora J.W."/>
            <person name="Tedersoo L."/>
            <person name="Vaario L.M."/>
            <person name="Yamada A."/>
            <person name="Yan M."/>
            <person name="Wang P."/>
            <person name="Xu J."/>
            <person name="Bruns T."/>
            <person name="Baldrian P."/>
            <person name="Vilgalys R."/>
            <person name="Dunand C."/>
            <person name="Henrissat B."/>
            <person name="Grigoriev I.V."/>
            <person name="Hibbett D."/>
            <person name="Nagy L.G."/>
            <person name="Martin F.M."/>
        </authorList>
    </citation>
    <scope>NUCLEOTIDE SEQUENCE</scope>
    <source>
        <strain evidence="7">BED1</strain>
    </source>
</reference>
<feature type="signal peptide" evidence="6">
    <location>
        <begin position="1"/>
        <end position="18"/>
    </location>
</feature>
<keyword evidence="8" id="KW-1185">Reference proteome</keyword>
<protein>
    <recommendedName>
        <fullName evidence="6">Hydrophobin</fullName>
    </recommendedName>
</protein>
<accession>A0AAD4BTH1</accession>
<evidence type="ECO:0000256" key="6">
    <source>
        <dbReference type="RuleBase" id="RU365009"/>
    </source>
</evidence>
<dbReference type="AlphaFoldDB" id="A0AAD4BTH1"/>
<dbReference type="SMART" id="SM00075">
    <property type="entry name" value="HYDRO"/>
    <property type="match status" value="1"/>
</dbReference>
<name>A0AAD4BTH1_BOLED</name>
<evidence type="ECO:0000256" key="5">
    <source>
        <dbReference type="ARBA" id="ARBA00023157"/>
    </source>
</evidence>
<comment type="subcellular location">
    <subcellularLocation>
        <location evidence="1 6">Secreted</location>
        <location evidence="1 6">Cell wall</location>
    </subcellularLocation>
</comment>
<evidence type="ECO:0000256" key="3">
    <source>
        <dbReference type="ARBA" id="ARBA00022512"/>
    </source>
</evidence>
<keyword evidence="4 6" id="KW-0964">Secreted</keyword>
<proteinExistence type="inferred from homology"/>
<evidence type="ECO:0000256" key="2">
    <source>
        <dbReference type="ARBA" id="ARBA00010446"/>
    </source>
</evidence>
<evidence type="ECO:0000256" key="1">
    <source>
        <dbReference type="ARBA" id="ARBA00004191"/>
    </source>
</evidence>
<evidence type="ECO:0000313" key="8">
    <source>
        <dbReference type="Proteomes" id="UP001194468"/>
    </source>
</evidence>
<sequence length="108" mass="10975">MLAHHALAVLPFVALVYCGPLIGRNPQLCNVGATASCCESVQSAGTPQVSDLLALLNVLPLLGNDQVGFSCTSLTGAGSTVKCGSNPVCCNQTQFNGLINVGCSPIDL</sequence>
<feature type="chain" id="PRO_5041768281" description="Hydrophobin" evidence="6">
    <location>
        <begin position="19"/>
        <end position="108"/>
    </location>
</feature>
<evidence type="ECO:0000256" key="4">
    <source>
        <dbReference type="ARBA" id="ARBA00022525"/>
    </source>
</evidence>
<dbReference type="CDD" id="cd23507">
    <property type="entry name" value="hydrophobin_I"/>
    <property type="match status" value="1"/>
</dbReference>
<dbReference type="Pfam" id="PF01185">
    <property type="entry name" value="Hydrophobin"/>
    <property type="match status" value="1"/>
</dbReference>
<dbReference type="GO" id="GO:0005199">
    <property type="term" value="F:structural constituent of cell wall"/>
    <property type="evidence" value="ECO:0007669"/>
    <property type="project" value="InterPro"/>
</dbReference>
<comment type="caution">
    <text evidence="7">The sequence shown here is derived from an EMBL/GenBank/DDBJ whole genome shotgun (WGS) entry which is preliminary data.</text>
</comment>